<keyword evidence="2" id="KW-1185">Reference proteome</keyword>
<dbReference type="RefSeq" id="XP_012766083.1">
    <property type="nucleotide sequence ID" value="XM_012910629.1"/>
</dbReference>
<dbReference type="GeneID" id="24562438"/>
<dbReference type="AlphaFoldDB" id="A0A061D1B4"/>
<dbReference type="EMBL" id="LK391707">
    <property type="protein sequence ID" value="CDR93897.1"/>
    <property type="molecule type" value="Genomic_DNA"/>
</dbReference>
<dbReference type="OrthoDB" id="364811at2759"/>
<accession>A0A061D1B4</accession>
<gene>
    <name evidence="1" type="ORF">BBBOND_0102260</name>
</gene>
<proteinExistence type="predicted"/>
<evidence type="ECO:0000313" key="2">
    <source>
        <dbReference type="Proteomes" id="UP000033188"/>
    </source>
</evidence>
<dbReference type="VEuPathDB" id="PiroplasmaDB:BBBOND_0102260"/>
<dbReference type="Proteomes" id="UP000033188">
    <property type="component" value="Chromosome 1"/>
</dbReference>
<dbReference type="KEGG" id="bbig:BBBOND_0102260"/>
<sequence>MATVLDALLHSLGELSKRSVKRSAHVWSARLGEIYNRRQNISPSQVPVIVRCIVDNHLETHPKSKALLEHFSPISIQLEGVAAADVAAICYAFSAIGQDAAAESLLRDCWHRAEAISEDLRGYRDLVRVTSLATSKQLAGGGGDVRGCAQQGGASELCERVIDDTSGKLRALQCSLNTSGVYNSVAGDLLVETVYLCNLVKRSASFFNGSNRWIDFASIDGRVRISHLLAHNHRSVLEQQIASASFQDTLAVLRHLMYMRHHQQDHIHQLFNRLCSTAGKSTRMCRSEACSILDNFIHVLRAAADARAGTPAADSTQQLLAYLTGIRRTGVLSGGHISTHRWNYPVMLPGNG</sequence>
<protein>
    <submittedName>
        <fullName evidence="1">Uncharacterized protein</fullName>
    </submittedName>
</protein>
<name>A0A061D1B4_BABBI</name>
<dbReference type="OMA" id="YVYSCID"/>
<organism evidence="1 2">
    <name type="scientific">Babesia bigemina</name>
    <dbReference type="NCBI Taxonomy" id="5866"/>
    <lineage>
        <taxon>Eukaryota</taxon>
        <taxon>Sar</taxon>
        <taxon>Alveolata</taxon>
        <taxon>Apicomplexa</taxon>
        <taxon>Aconoidasida</taxon>
        <taxon>Piroplasmida</taxon>
        <taxon>Babesiidae</taxon>
        <taxon>Babesia</taxon>
    </lineage>
</organism>
<evidence type="ECO:0000313" key="1">
    <source>
        <dbReference type="EMBL" id="CDR93897.1"/>
    </source>
</evidence>
<reference evidence="2" key="1">
    <citation type="journal article" date="2014" name="Nucleic Acids Res.">
        <title>The evolutionary dynamics of variant antigen genes in Babesia reveal a history of genomic innovation underlying host-parasite interaction.</title>
        <authorList>
            <person name="Jackson A.P."/>
            <person name="Otto T.D."/>
            <person name="Darby A."/>
            <person name="Ramaprasad A."/>
            <person name="Xia D."/>
            <person name="Echaide I.E."/>
            <person name="Farber M."/>
            <person name="Gahlot S."/>
            <person name="Gamble J."/>
            <person name="Gupta D."/>
            <person name="Gupta Y."/>
            <person name="Jackson L."/>
            <person name="Malandrin L."/>
            <person name="Malas T.B."/>
            <person name="Moussa E."/>
            <person name="Nair M."/>
            <person name="Reid A.J."/>
            <person name="Sanders M."/>
            <person name="Sharma J."/>
            <person name="Tracey A."/>
            <person name="Quail M.A."/>
            <person name="Weir W."/>
            <person name="Wastling J.M."/>
            <person name="Hall N."/>
            <person name="Willadsen P."/>
            <person name="Lingelbach K."/>
            <person name="Shiels B."/>
            <person name="Tait A."/>
            <person name="Berriman M."/>
            <person name="Allred D.R."/>
            <person name="Pain A."/>
        </authorList>
    </citation>
    <scope>NUCLEOTIDE SEQUENCE [LARGE SCALE GENOMIC DNA]</scope>
    <source>
        <strain evidence="2">Bond</strain>
    </source>
</reference>